<evidence type="ECO:0000313" key="6">
    <source>
        <dbReference type="RefSeq" id="XP_025408157.1"/>
    </source>
</evidence>
<reference evidence="6" key="2">
    <citation type="submission" date="2025-04" db="UniProtKB">
        <authorList>
            <consortium name="RefSeq"/>
        </authorList>
    </citation>
    <scope>IDENTIFICATION</scope>
    <source>
        <tissue evidence="6">Whole body</tissue>
    </source>
</reference>
<proteinExistence type="predicted"/>
<evidence type="ECO:0000256" key="2">
    <source>
        <dbReference type="ARBA" id="ARBA00022490"/>
    </source>
</evidence>
<dbReference type="SUPFAM" id="SSF46579">
    <property type="entry name" value="Prefoldin"/>
    <property type="match status" value="1"/>
</dbReference>
<name>A0A2S2QZL0_9HEMI</name>
<dbReference type="PANTHER" id="PTHR21162">
    <property type="entry name" value="P53 AND DNA DAMAGE-REGULATED PROTEIN"/>
    <property type="match status" value="1"/>
</dbReference>
<dbReference type="Proteomes" id="UP000694846">
    <property type="component" value="Unplaced"/>
</dbReference>
<protein>
    <submittedName>
        <fullName evidence="4 6">p53 and DNA damage-regulated protein 1</fullName>
    </submittedName>
</protein>
<evidence type="ECO:0000256" key="3">
    <source>
        <dbReference type="ARBA" id="ARBA00023186"/>
    </source>
</evidence>
<keyword evidence="2" id="KW-0963">Cytoplasm</keyword>
<organism evidence="4">
    <name type="scientific">Sipha flava</name>
    <name type="common">yellow sugarcane aphid</name>
    <dbReference type="NCBI Taxonomy" id="143950"/>
    <lineage>
        <taxon>Eukaryota</taxon>
        <taxon>Metazoa</taxon>
        <taxon>Ecdysozoa</taxon>
        <taxon>Arthropoda</taxon>
        <taxon>Hexapoda</taxon>
        <taxon>Insecta</taxon>
        <taxon>Pterygota</taxon>
        <taxon>Neoptera</taxon>
        <taxon>Paraneoptera</taxon>
        <taxon>Hemiptera</taxon>
        <taxon>Sternorrhyncha</taxon>
        <taxon>Aphidomorpha</taxon>
        <taxon>Aphidoidea</taxon>
        <taxon>Aphididae</taxon>
        <taxon>Sipha</taxon>
    </lineage>
</organism>
<keyword evidence="5" id="KW-1185">Reference proteome</keyword>
<dbReference type="PANTHER" id="PTHR21162:SF0">
    <property type="entry name" value="P53 AND DNA DAMAGE-REGULATED PROTEIN 1"/>
    <property type="match status" value="1"/>
</dbReference>
<sequence>MDFEKTTMEYLFLVEKQAEKILVDKSEIVALDKRRNNNRMAIRALINCKTPHDKIWMAAGSCMVKVPIKKAKTLLEEEQITLDCRINVLRSEIKVNMQKLRDMEYKEPIKGLFLNPLTKKEMKAMNQVLGVDN</sequence>
<dbReference type="OrthoDB" id="6614651at2759"/>
<keyword evidence="3" id="KW-0143">Chaperone</keyword>
<dbReference type="CDD" id="cd22860">
    <property type="entry name" value="PDRG1"/>
    <property type="match status" value="1"/>
</dbReference>
<evidence type="ECO:0000256" key="1">
    <source>
        <dbReference type="ARBA" id="ARBA00004496"/>
    </source>
</evidence>
<evidence type="ECO:0000313" key="4">
    <source>
        <dbReference type="EMBL" id="MBY83189.1"/>
    </source>
</evidence>
<dbReference type="InterPro" id="IPR030482">
    <property type="entry name" value="PDRG1"/>
</dbReference>
<accession>A0A2S2QZL0</accession>
<comment type="subcellular location">
    <subcellularLocation>
        <location evidence="1">Cytoplasm</location>
    </subcellularLocation>
</comment>
<dbReference type="RefSeq" id="XP_025408157.1">
    <property type="nucleotide sequence ID" value="XM_025552372.1"/>
</dbReference>
<reference evidence="4" key="1">
    <citation type="submission" date="2018-04" db="EMBL/GenBank/DDBJ databases">
        <title>Transcriptome assembly of Sipha flava.</title>
        <authorList>
            <person name="Scully E.D."/>
            <person name="Geib S.M."/>
            <person name="Palmer N.A."/>
            <person name="Koch K."/>
            <person name="Bradshaw J."/>
            <person name="Heng-Moss T."/>
            <person name="Sarath G."/>
        </authorList>
    </citation>
    <scope>NUCLEOTIDE SEQUENCE</scope>
</reference>
<dbReference type="EMBL" id="GGMS01013986">
    <property type="protein sequence ID" value="MBY83189.1"/>
    <property type="molecule type" value="Transcribed_RNA"/>
</dbReference>
<dbReference type="AlphaFoldDB" id="A0A2S2QZL0"/>
<gene>
    <name evidence="4" type="primary">Pdrg1</name>
    <name evidence="6" type="synonym">LOC112681976</name>
    <name evidence="4" type="ORF">g.164120</name>
</gene>
<dbReference type="GO" id="GO:0005737">
    <property type="term" value="C:cytoplasm"/>
    <property type="evidence" value="ECO:0007669"/>
    <property type="project" value="UniProtKB-SubCell"/>
</dbReference>
<evidence type="ECO:0000313" key="5">
    <source>
        <dbReference type="Proteomes" id="UP000694846"/>
    </source>
</evidence>